<reference evidence="1 2" key="1">
    <citation type="submission" date="2023-03" db="EMBL/GenBank/DDBJ databases">
        <title>WGS of Methanotrichaceae archaeon Mx.</title>
        <authorList>
            <person name="Sorokin D.Y."/>
            <person name="Merkel A.Y."/>
        </authorList>
    </citation>
    <scope>NUCLEOTIDE SEQUENCE [LARGE SCALE GENOMIC DNA]</scope>
    <source>
        <strain evidence="1 2">Mx</strain>
    </source>
</reference>
<dbReference type="PANTHER" id="PTHR30348">
    <property type="entry name" value="UNCHARACTERIZED PROTEIN YECE"/>
    <property type="match status" value="1"/>
</dbReference>
<dbReference type="PANTHER" id="PTHR30348:SF4">
    <property type="entry name" value="DUF72 DOMAIN-CONTAINING PROTEIN"/>
    <property type="match status" value="1"/>
</dbReference>
<dbReference type="Proteomes" id="UP001220010">
    <property type="component" value="Unassembled WGS sequence"/>
</dbReference>
<dbReference type="RefSeq" id="WP_316965971.1">
    <property type="nucleotide sequence ID" value="NZ_JARFPK010000009.1"/>
</dbReference>
<organism evidence="1 2">
    <name type="scientific">Candidatus Methanocrinis natronophilus</name>
    <dbReference type="NCBI Taxonomy" id="3033396"/>
    <lineage>
        <taxon>Archaea</taxon>
        <taxon>Methanobacteriati</taxon>
        <taxon>Methanobacteriota</taxon>
        <taxon>Stenosarchaea group</taxon>
        <taxon>Methanomicrobia</taxon>
        <taxon>Methanotrichales</taxon>
        <taxon>Methanotrichaceae</taxon>
        <taxon>Methanocrinis</taxon>
    </lineage>
</organism>
<dbReference type="InterPro" id="IPR036520">
    <property type="entry name" value="UPF0759_sf"/>
</dbReference>
<comment type="caution">
    <text evidence="1">The sequence shown here is derived from an EMBL/GenBank/DDBJ whole genome shotgun (WGS) entry which is preliminary data.</text>
</comment>
<proteinExistence type="predicted"/>
<accession>A0ABT5X6A0</accession>
<dbReference type="Pfam" id="PF01904">
    <property type="entry name" value="DUF72"/>
    <property type="match status" value="1"/>
</dbReference>
<dbReference type="EMBL" id="JARFPK010000009">
    <property type="protein sequence ID" value="MDF0590215.1"/>
    <property type="molecule type" value="Genomic_DNA"/>
</dbReference>
<dbReference type="SUPFAM" id="SSF117396">
    <property type="entry name" value="TM1631-like"/>
    <property type="match status" value="1"/>
</dbReference>
<dbReference type="Gene3D" id="3.20.20.410">
    <property type="entry name" value="Protein of unknown function UPF0759"/>
    <property type="match status" value="1"/>
</dbReference>
<evidence type="ECO:0000313" key="2">
    <source>
        <dbReference type="Proteomes" id="UP001220010"/>
    </source>
</evidence>
<evidence type="ECO:0000313" key="1">
    <source>
        <dbReference type="EMBL" id="MDF0590215.1"/>
    </source>
</evidence>
<keyword evidence="2" id="KW-1185">Reference proteome</keyword>
<dbReference type="InterPro" id="IPR002763">
    <property type="entry name" value="DUF72"/>
</dbReference>
<sequence length="117" mass="13433">MTILVGCSGWSYDDWVGRFYPMELAKKKGEWLAYYARFFSTVEINSTYYRPPGERQVQSWIKKVKDREAGFKYSVKMPGLVTHQFLVEGNEEKALFWAISRGLGCSYLARVRSGGGV</sequence>
<name>A0ABT5X6A0_9EURY</name>
<protein>
    <submittedName>
        <fullName evidence="1">DUF72 domain-containing protein</fullName>
    </submittedName>
</protein>
<gene>
    <name evidence="1" type="ORF">P0O15_03370</name>
</gene>